<dbReference type="EMBL" id="JAPZBO010000010">
    <property type="protein sequence ID" value="KAJ5299848.1"/>
    <property type="molecule type" value="Genomic_DNA"/>
</dbReference>
<reference evidence="2" key="2">
    <citation type="journal article" date="2023" name="IMA Fungus">
        <title>Comparative genomic study of the Penicillium genus elucidates a diverse pangenome and 15 lateral gene transfer events.</title>
        <authorList>
            <person name="Petersen C."/>
            <person name="Sorensen T."/>
            <person name="Nielsen M.R."/>
            <person name="Sondergaard T.E."/>
            <person name="Sorensen J.L."/>
            <person name="Fitzpatrick D.A."/>
            <person name="Frisvad J.C."/>
            <person name="Nielsen K.L."/>
        </authorList>
    </citation>
    <scope>NUCLEOTIDE SEQUENCE</scope>
    <source>
        <strain evidence="2">IBT 21472</strain>
    </source>
</reference>
<feature type="region of interest" description="Disordered" evidence="1">
    <location>
        <begin position="24"/>
        <end position="79"/>
    </location>
</feature>
<protein>
    <submittedName>
        <fullName evidence="2">Uncharacterized protein</fullName>
    </submittedName>
</protein>
<keyword evidence="3" id="KW-1185">Reference proteome</keyword>
<reference evidence="2" key="1">
    <citation type="submission" date="2022-12" db="EMBL/GenBank/DDBJ databases">
        <authorList>
            <person name="Petersen C."/>
        </authorList>
    </citation>
    <scope>NUCLEOTIDE SEQUENCE</scope>
    <source>
        <strain evidence="2">IBT 21472</strain>
    </source>
</reference>
<dbReference type="Proteomes" id="UP001147746">
    <property type="component" value="Unassembled WGS sequence"/>
</dbReference>
<accession>A0A9W9PNY2</accession>
<organism evidence="2 3">
    <name type="scientific">Penicillium atrosanguineum</name>
    <dbReference type="NCBI Taxonomy" id="1132637"/>
    <lineage>
        <taxon>Eukaryota</taxon>
        <taxon>Fungi</taxon>
        <taxon>Dikarya</taxon>
        <taxon>Ascomycota</taxon>
        <taxon>Pezizomycotina</taxon>
        <taxon>Eurotiomycetes</taxon>
        <taxon>Eurotiomycetidae</taxon>
        <taxon>Eurotiales</taxon>
        <taxon>Aspergillaceae</taxon>
        <taxon>Penicillium</taxon>
    </lineage>
</organism>
<evidence type="ECO:0000313" key="3">
    <source>
        <dbReference type="Proteomes" id="UP001147746"/>
    </source>
</evidence>
<feature type="compositionally biased region" description="Basic and acidic residues" evidence="1">
    <location>
        <begin position="39"/>
        <end position="50"/>
    </location>
</feature>
<dbReference type="AlphaFoldDB" id="A0A9W9PNY2"/>
<comment type="caution">
    <text evidence="2">The sequence shown here is derived from an EMBL/GenBank/DDBJ whole genome shotgun (WGS) entry which is preliminary data.</text>
</comment>
<sequence>MECASHRLSLATWRLRTFRQLVATSHQPHIARRSISTSPRHEAPETKADTETNIPPSQRLPQSPLVTNMRTGPEKQHKRLPNKADLEPLSKNPWAVALASPPRMCILTGARIPRDILGQWGLVKKPNADLNYMLPVGLLQDSLARKSTPVQTSDPDKATGETESSITPVRNEKLGRTLFLRMVDRLSFLRIITPIFVRSAGKKPAITKMVPYRWKHPHGPITAKEEKNMTWMKDMPEYVLMHMRRDVARKLDAAREKWGLGGEDGVWSALDVQEISDAGIVDALGRLGSIERAECGAVILHPRGEVESGSLDEVVHPQTQKKIPVFDLSKLLGESDLERLRQTEAAHYQQVALFFRPEDPSSIKAMLSLWKLKQFLVEDPALNM</sequence>
<evidence type="ECO:0000313" key="2">
    <source>
        <dbReference type="EMBL" id="KAJ5299848.1"/>
    </source>
</evidence>
<evidence type="ECO:0000256" key="1">
    <source>
        <dbReference type="SAM" id="MobiDB-lite"/>
    </source>
</evidence>
<name>A0A9W9PNY2_9EURO</name>
<feature type="region of interest" description="Disordered" evidence="1">
    <location>
        <begin position="145"/>
        <end position="166"/>
    </location>
</feature>
<gene>
    <name evidence="2" type="ORF">N7476_011405</name>
</gene>
<proteinExistence type="predicted"/>
<feature type="compositionally biased region" description="Polar residues" evidence="1">
    <location>
        <begin position="51"/>
        <end position="70"/>
    </location>
</feature>